<name>A0A420ENF3_9ALTE</name>
<evidence type="ECO:0000313" key="14">
    <source>
        <dbReference type="Proteomes" id="UP000286482"/>
    </source>
</evidence>
<comment type="similarity">
    <text evidence="2 11">Belongs to the class-II aminoacyl-tRNA synthetase family.</text>
</comment>
<dbReference type="InterPro" id="IPR008909">
    <property type="entry name" value="DALR_anticod-bd"/>
</dbReference>
<dbReference type="NCBIfam" id="TIGR00211">
    <property type="entry name" value="glyS"/>
    <property type="match status" value="1"/>
</dbReference>
<dbReference type="GO" id="GO:0005829">
    <property type="term" value="C:cytosol"/>
    <property type="evidence" value="ECO:0007669"/>
    <property type="project" value="TreeGrafter"/>
</dbReference>
<keyword evidence="5 11" id="KW-0436">Ligase</keyword>
<evidence type="ECO:0000256" key="2">
    <source>
        <dbReference type="ARBA" id="ARBA00008226"/>
    </source>
</evidence>
<dbReference type="OrthoDB" id="9775440at2"/>
<dbReference type="GO" id="GO:0004814">
    <property type="term" value="F:arginine-tRNA ligase activity"/>
    <property type="evidence" value="ECO:0007669"/>
    <property type="project" value="InterPro"/>
</dbReference>
<evidence type="ECO:0000256" key="4">
    <source>
        <dbReference type="ARBA" id="ARBA00022490"/>
    </source>
</evidence>
<keyword evidence="6 11" id="KW-0547">Nucleotide-binding</keyword>
<evidence type="ECO:0000256" key="5">
    <source>
        <dbReference type="ARBA" id="ARBA00022598"/>
    </source>
</evidence>
<accession>A0A420ENF3</accession>
<evidence type="ECO:0000256" key="7">
    <source>
        <dbReference type="ARBA" id="ARBA00022840"/>
    </source>
</evidence>
<keyword evidence="7 11" id="KW-0067">ATP-binding</keyword>
<evidence type="ECO:0000256" key="11">
    <source>
        <dbReference type="HAMAP-Rule" id="MF_00255"/>
    </source>
</evidence>
<comment type="catalytic activity">
    <reaction evidence="10 11">
        <text>tRNA(Gly) + glycine + ATP = glycyl-tRNA(Gly) + AMP + diphosphate</text>
        <dbReference type="Rhea" id="RHEA:16013"/>
        <dbReference type="Rhea" id="RHEA-COMP:9664"/>
        <dbReference type="Rhea" id="RHEA-COMP:9683"/>
        <dbReference type="ChEBI" id="CHEBI:30616"/>
        <dbReference type="ChEBI" id="CHEBI:33019"/>
        <dbReference type="ChEBI" id="CHEBI:57305"/>
        <dbReference type="ChEBI" id="CHEBI:78442"/>
        <dbReference type="ChEBI" id="CHEBI:78522"/>
        <dbReference type="ChEBI" id="CHEBI:456215"/>
        <dbReference type="EC" id="6.1.1.14"/>
    </reaction>
</comment>
<comment type="subcellular location">
    <subcellularLocation>
        <location evidence="1 11">Cytoplasm</location>
    </subcellularLocation>
</comment>
<gene>
    <name evidence="11" type="primary">glyS</name>
    <name evidence="13" type="ORF">DBZ36_01050</name>
</gene>
<dbReference type="SUPFAM" id="SSF109604">
    <property type="entry name" value="HD-domain/PDEase-like"/>
    <property type="match status" value="1"/>
</dbReference>
<dbReference type="InterPro" id="IPR015944">
    <property type="entry name" value="Gly-tRNA-synth_bsu"/>
</dbReference>
<keyword evidence="4 11" id="KW-0963">Cytoplasm</keyword>
<evidence type="ECO:0000259" key="12">
    <source>
        <dbReference type="Pfam" id="PF05746"/>
    </source>
</evidence>
<organism evidence="13 14">
    <name type="scientific">Alginatibacterium sediminis</name>
    <dbReference type="NCBI Taxonomy" id="2164068"/>
    <lineage>
        <taxon>Bacteria</taxon>
        <taxon>Pseudomonadati</taxon>
        <taxon>Pseudomonadota</taxon>
        <taxon>Gammaproteobacteria</taxon>
        <taxon>Alteromonadales</taxon>
        <taxon>Alteromonadaceae</taxon>
        <taxon>Alginatibacterium</taxon>
    </lineage>
</organism>
<sequence>MMVENLLVEIGTEELPPKSLRRLAQSFADNVQQGLSNAEIEFDSVQWLAAPRRLALIIKQAAAKGADKQVDKRGPAVSVAFDEQGNPSKAAQGWARSNGIEVAQAERLATDKGEWLLHRSLVSGQALSAVFPTIVSEALNKLPIPKPMRWGNKSTQFIRPVHTITMLYGDKLIQGTILGIESARTIRGHRFMGEAEFELAHADNYIQDLDQRGKVIVDYERRLAIIREQVEAEAVRENGIAQIDEDLLEEVNSLVEWPVAMVGGFEEKYLEVPSEALIYTMKDNQKYFPILAKDGGLLPRFIFISNIVSKDPIQVIEGNEKVVRPRLADAEFFYKTDRKFTLEQRLDSLNKVVFQQKLGTLLDKSKRVSELAAFVAASIGASSEHAQRAGLLCKADLMSEMVLEFPDIQGVMGMYYAQHDGEHELVAQALCQQYWPRFSGDKLPESKEASSVAIADKLDTLVGIFAAGILPKGDKDPFALKRAATGILRIAIEQNLDLDLTILFTNALNLLPIKLDQAQTETLIDQLIEFVHARLKAQYLDQGVDATMIQSVLVRKPTNPLDIERRVKGVAEFCTHESADSLAAANKRVSNILSKNAKDIANKVDQALLVEPAELALSKAIVAAEQQVAPLFEAGEYGQGMQVLSTLREPVDLFFESVMVMADDSAIKANRLALLASLQGLFLQVADISIIQ</sequence>
<proteinExistence type="inferred from homology"/>
<protein>
    <recommendedName>
        <fullName evidence="11">Glycine--tRNA ligase beta subunit</fullName>
        <ecNumber evidence="11">6.1.1.14</ecNumber>
    </recommendedName>
    <alternativeName>
        <fullName evidence="11">Glycyl-tRNA synthetase beta subunit</fullName>
        <shortName evidence="11">GlyRS</shortName>
    </alternativeName>
</protein>
<keyword evidence="14" id="KW-1185">Reference proteome</keyword>
<dbReference type="AlphaFoldDB" id="A0A420ENF3"/>
<dbReference type="EC" id="6.1.1.14" evidence="11"/>
<dbReference type="GO" id="GO:0006420">
    <property type="term" value="P:arginyl-tRNA aminoacylation"/>
    <property type="evidence" value="ECO:0007669"/>
    <property type="project" value="InterPro"/>
</dbReference>
<evidence type="ECO:0000256" key="9">
    <source>
        <dbReference type="ARBA" id="ARBA00023146"/>
    </source>
</evidence>
<dbReference type="RefSeq" id="WP_120353067.1">
    <property type="nucleotide sequence ID" value="NZ_RAQO01000001.1"/>
</dbReference>
<dbReference type="Pfam" id="PF02092">
    <property type="entry name" value="tRNA_synt_2f"/>
    <property type="match status" value="1"/>
</dbReference>
<dbReference type="InterPro" id="IPR006194">
    <property type="entry name" value="Gly-tRNA-synth_heterodimer"/>
</dbReference>
<dbReference type="PRINTS" id="PR01045">
    <property type="entry name" value="TRNASYNTHGB"/>
</dbReference>
<dbReference type="HAMAP" id="MF_00255">
    <property type="entry name" value="Gly_tRNA_synth_beta"/>
    <property type="match status" value="1"/>
</dbReference>
<reference evidence="13 14" key="1">
    <citation type="submission" date="2018-09" db="EMBL/GenBank/DDBJ databases">
        <authorList>
            <person name="Wang Z."/>
        </authorList>
    </citation>
    <scope>NUCLEOTIDE SEQUENCE [LARGE SCALE GENOMIC DNA]</scope>
    <source>
        <strain evidence="13 14">ALS 81</strain>
    </source>
</reference>
<evidence type="ECO:0000313" key="13">
    <source>
        <dbReference type="EMBL" id="RKF22265.1"/>
    </source>
</evidence>
<feature type="domain" description="DALR anticodon binding" evidence="12">
    <location>
        <begin position="584"/>
        <end position="679"/>
    </location>
</feature>
<dbReference type="EMBL" id="RAQO01000001">
    <property type="protein sequence ID" value="RKF22265.1"/>
    <property type="molecule type" value="Genomic_DNA"/>
</dbReference>
<evidence type="ECO:0000256" key="3">
    <source>
        <dbReference type="ARBA" id="ARBA00011209"/>
    </source>
</evidence>
<evidence type="ECO:0000256" key="1">
    <source>
        <dbReference type="ARBA" id="ARBA00004496"/>
    </source>
</evidence>
<dbReference type="PANTHER" id="PTHR30075">
    <property type="entry name" value="GLYCYL-TRNA SYNTHETASE"/>
    <property type="match status" value="1"/>
</dbReference>
<dbReference type="GO" id="GO:0006426">
    <property type="term" value="P:glycyl-tRNA aminoacylation"/>
    <property type="evidence" value="ECO:0007669"/>
    <property type="project" value="UniProtKB-UniRule"/>
</dbReference>
<evidence type="ECO:0000256" key="10">
    <source>
        <dbReference type="ARBA" id="ARBA00047937"/>
    </source>
</evidence>
<dbReference type="GO" id="GO:0004820">
    <property type="term" value="F:glycine-tRNA ligase activity"/>
    <property type="evidence" value="ECO:0007669"/>
    <property type="project" value="UniProtKB-UniRule"/>
</dbReference>
<evidence type="ECO:0000256" key="6">
    <source>
        <dbReference type="ARBA" id="ARBA00022741"/>
    </source>
</evidence>
<comment type="subunit">
    <text evidence="3 11">Tetramer of two alpha and two beta subunits.</text>
</comment>
<keyword evidence="8 11" id="KW-0648">Protein biosynthesis</keyword>
<comment type="caution">
    <text evidence="13">The sequence shown here is derived from an EMBL/GenBank/DDBJ whole genome shotgun (WGS) entry which is preliminary data.</text>
</comment>
<dbReference type="GO" id="GO:0005524">
    <property type="term" value="F:ATP binding"/>
    <property type="evidence" value="ECO:0007669"/>
    <property type="project" value="UniProtKB-UniRule"/>
</dbReference>
<evidence type="ECO:0000256" key="8">
    <source>
        <dbReference type="ARBA" id="ARBA00022917"/>
    </source>
</evidence>
<dbReference type="PROSITE" id="PS50861">
    <property type="entry name" value="AA_TRNA_LIGASE_II_GLYAB"/>
    <property type="match status" value="1"/>
</dbReference>
<dbReference type="Pfam" id="PF05746">
    <property type="entry name" value="DALR_1"/>
    <property type="match status" value="1"/>
</dbReference>
<dbReference type="Proteomes" id="UP000286482">
    <property type="component" value="Unassembled WGS sequence"/>
</dbReference>
<dbReference type="PANTHER" id="PTHR30075:SF2">
    <property type="entry name" value="GLYCINE--TRNA LIGASE, CHLOROPLASTIC_MITOCHONDRIAL 2"/>
    <property type="match status" value="1"/>
</dbReference>
<keyword evidence="9 11" id="KW-0030">Aminoacyl-tRNA synthetase</keyword>